<keyword evidence="4" id="KW-1185">Reference proteome</keyword>
<keyword evidence="1" id="KW-0472">Membrane</keyword>
<accession>A0ABZ0TLN0</accession>
<gene>
    <name evidence="3" type="ORF">SNE25_00830</name>
</gene>
<feature type="transmembrane region" description="Helical" evidence="1">
    <location>
        <begin position="92"/>
        <end position="113"/>
    </location>
</feature>
<evidence type="ECO:0000313" key="4">
    <source>
        <dbReference type="Proteomes" id="UP001324380"/>
    </source>
</evidence>
<dbReference type="EMBL" id="CP139558">
    <property type="protein sequence ID" value="WPU94067.1"/>
    <property type="molecule type" value="Genomic_DNA"/>
</dbReference>
<evidence type="ECO:0000256" key="1">
    <source>
        <dbReference type="SAM" id="Phobius"/>
    </source>
</evidence>
<sequence>MQIVQNYKLPSLYLRIAIGSAYLWEVADRLGMLGANGKPHVSWGDWGHFIAYAAQVMSFLPASLIPALAALATIGEAVFGLLILLGLFTRQAALGSGVLSLGFAVAMAISFGIESPLGYSVFTLSAGSFLLATLPNYSWSLDSRLMNKKINKQLGIYQDRNSFEAVFNHKF</sequence>
<reference evidence="3 4" key="1">
    <citation type="submission" date="2023-11" db="EMBL/GenBank/DDBJ databases">
        <title>Analysis of the Genomes of Mucilaginibacter gossypii cycad 4 and M. sabulilitoris SNA2: microbes with the potential for plant growth promotion.</title>
        <authorList>
            <person name="Hirsch A.M."/>
            <person name="Humm E."/>
            <person name="Rubbi M."/>
            <person name="Del Vecchio G."/>
            <person name="Ha S.M."/>
            <person name="Pellegrini M."/>
            <person name="Gunsalus R.P."/>
        </authorList>
    </citation>
    <scope>NUCLEOTIDE SEQUENCE [LARGE SCALE GENOMIC DNA]</scope>
    <source>
        <strain evidence="3 4">SNA2</strain>
    </source>
</reference>
<dbReference type="Pfam" id="PF04173">
    <property type="entry name" value="DoxD"/>
    <property type="match status" value="1"/>
</dbReference>
<feature type="transmembrane region" description="Helical" evidence="1">
    <location>
        <begin position="119"/>
        <end position="139"/>
    </location>
</feature>
<name>A0ABZ0TLN0_9SPHI</name>
<protein>
    <submittedName>
        <fullName evidence="3">DoxX family membrane protein</fullName>
    </submittedName>
</protein>
<keyword evidence="1" id="KW-0812">Transmembrane</keyword>
<dbReference type="InterPro" id="IPR007301">
    <property type="entry name" value="DoxD"/>
</dbReference>
<proteinExistence type="predicted"/>
<evidence type="ECO:0000313" key="3">
    <source>
        <dbReference type="EMBL" id="WPU94067.1"/>
    </source>
</evidence>
<organism evidence="3 4">
    <name type="scientific">Mucilaginibacter sabulilitoris</name>
    <dbReference type="NCBI Taxonomy" id="1173583"/>
    <lineage>
        <taxon>Bacteria</taxon>
        <taxon>Pseudomonadati</taxon>
        <taxon>Bacteroidota</taxon>
        <taxon>Sphingobacteriia</taxon>
        <taxon>Sphingobacteriales</taxon>
        <taxon>Sphingobacteriaceae</taxon>
        <taxon>Mucilaginibacter</taxon>
    </lineage>
</organism>
<feature type="domain" description="TQO small subunit DoxD" evidence="2">
    <location>
        <begin position="48"/>
        <end position="149"/>
    </location>
</feature>
<dbReference type="RefSeq" id="WP_321563193.1">
    <property type="nucleotide sequence ID" value="NZ_CP139558.1"/>
</dbReference>
<dbReference type="Proteomes" id="UP001324380">
    <property type="component" value="Chromosome"/>
</dbReference>
<keyword evidence="1" id="KW-1133">Transmembrane helix</keyword>
<feature type="transmembrane region" description="Helical" evidence="1">
    <location>
        <begin position="64"/>
        <end position="85"/>
    </location>
</feature>
<evidence type="ECO:0000259" key="2">
    <source>
        <dbReference type="Pfam" id="PF04173"/>
    </source>
</evidence>